<dbReference type="OrthoDB" id="3268930at2"/>
<evidence type="ECO:0000259" key="2">
    <source>
        <dbReference type="Pfam" id="PF19187"/>
    </source>
</evidence>
<organism evidence="4 5">
    <name type="scientific">Candidatus Nanopelagicus hibericus</name>
    <dbReference type="NCBI Taxonomy" id="1884915"/>
    <lineage>
        <taxon>Bacteria</taxon>
        <taxon>Bacillati</taxon>
        <taxon>Actinomycetota</taxon>
        <taxon>Actinomycetes</taxon>
        <taxon>Candidatus Nanopelagicales</taxon>
        <taxon>Candidatus Nanopelagicaceae</taxon>
        <taxon>Candidatus Nanopelagicus</taxon>
    </lineage>
</organism>
<dbReference type="InterPro" id="IPR043839">
    <property type="entry name" value="PafC_HTH"/>
</dbReference>
<dbReference type="Proteomes" id="UP000217171">
    <property type="component" value="Chromosome"/>
</dbReference>
<evidence type="ECO:0000259" key="3">
    <source>
        <dbReference type="Pfam" id="PF25583"/>
    </source>
</evidence>
<dbReference type="PROSITE" id="PS52050">
    <property type="entry name" value="WYL"/>
    <property type="match status" value="1"/>
</dbReference>
<dbReference type="Pfam" id="PF13280">
    <property type="entry name" value="WYL"/>
    <property type="match status" value="1"/>
</dbReference>
<evidence type="ECO:0000259" key="1">
    <source>
        <dbReference type="Pfam" id="PF13280"/>
    </source>
</evidence>
<accession>A0A249K9C0</accession>
<sequence>MVETAAIRALRSMDLIPFVLENPGVSIAELAEKFSVTQEQIKSDLQLVFMCGLPGYTPYDLIDVAFEDGIVSVIDPQVLNRPRNFSSNEIVVIALGLKMLIDINQMNPTATSKLKKLSEKVAKLGGSNSILMAGDVSQVPFFEIISKAISQQRVLNLQYHSLIKDQVTNRLVLPEKLYFLNGSLYLLAMDINIDSDRVFKVELIKECEIGAPANVKKSVAAPVETTVILDIQRENQSFIERNSSIITAMEERGKSTRVHLQVSNLEWIMRAVLSNAPGITVISPESLVIEIKETAGDLLALY</sequence>
<gene>
    <name evidence="4" type="ORF">B1s21160_03190</name>
</gene>
<evidence type="ECO:0000313" key="4">
    <source>
        <dbReference type="EMBL" id="ASY13336.1"/>
    </source>
</evidence>
<dbReference type="PANTHER" id="PTHR34580:SF1">
    <property type="entry name" value="PROTEIN PAFC"/>
    <property type="match status" value="1"/>
</dbReference>
<dbReference type="Pfam" id="PF19187">
    <property type="entry name" value="HTH_PafC"/>
    <property type="match status" value="1"/>
</dbReference>
<dbReference type="PIRSF" id="PIRSF016838">
    <property type="entry name" value="PafC"/>
    <property type="match status" value="1"/>
</dbReference>
<dbReference type="RefSeq" id="WP_095672403.1">
    <property type="nucleotide sequence ID" value="NZ_CP016771.1"/>
</dbReference>
<keyword evidence="5" id="KW-1185">Reference proteome</keyword>
<name>A0A249K9C0_9ACTN</name>
<feature type="domain" description="WCX" evidence="3">
    <location>
        <begin position="230"/>
        <end position="299"/>
    </location>
</feature>
<evidence type="ECO:0000313" key="5">
    <source>
        <dbReference type="Proteomes" id="UP000217171"/>
    </source>
</evidence>
<dbReference type="AlphaFoldDB" id="A0A249K9C0"/>
<dbReference type="InterPro" id="IPR026881">
    <property type="entry name" value="WYL_dom"/>
</dbReference>
<dbReference type="GO" id="GO:0000502">
    <property type="term" value="C:proteasome complex"/>
    <property type="evidence" value="ECO:0007669"/>
    <property type="project" value="UniProtKB-KW"/>
</dbReference>
<dbReference type="InterPro" id="IPR051534">
    <property type="entry name" value="CBASS_pafABC_assoc_protein"/>
</dbReference>
<feature type="domain" description="WYL" evidence="1">
    <location>
        <begin position="141"/>
        <end position="208"/>
    </location>
</feature>
<dbReference type="InterPro" id="IPR057727">
    <property type="entry name" value="WCX_dom"/>
</dbReference>
<reference evidence="4 5" key="1">
    <citation type="submission" date="2016-07" db="EMBL/GenBank/DDBJ databases">
        <title>High microdiversification within the ubiquitous acI lineage of Actinobacteria.</title>
        <authorList>
            <person name="Neuenschwander S.M."/>
            <person name="Salcher M."/>
            <person name="Ghai R."/>
            <person name="Pernthaler J."/>
        </authorList>
    </citation>
    <scope>NUCLEOTIDE SEQUENCE [LARGE SCALE GENOMIC DNA]</scope>
    <source>
        <strain evidence="4">MMS-21-160</strain>
    </source>
</reference>
<dbReference type="EMBL" id="CP016771">
    <property type="protein sequence ID" value="ASY13336.1"/>
    <property type="molecule type" value="Genomic_DNA"/>
</dbReference>
<dbReference type="InterPro" id="IPR028349">
    <property type="entry name" value="PafC-like"/>
</dbReference>
<keyword evidence="4" id="KW-0647">Proteasome</keyword>
<protein>
    <submittedName>
        <fullName evidence="4">Proteasome accessory factor C</fullName>
    </submittedName>
</protein>
<proteinExistence type="predicted"/>
<dbReference type="PANTHER" id="PTHR34580">
    <property type="match status" value="1"/>
</dbReference>
<dbReference type="Pfam" id="PF25583">
    <property type="entry name" value="WCX"/>
    <property type="match status" value="1"/>
</dbReference>
<feature type="domain" description="PafC HTH" evidence="2">
    <location>
        <begin position="11"/>
        <end position="118"/>
    </location>
</feature>
<dbReference type="KEGG" id="nhi:B1s21160_03190"/>